<keyword evidence="1" id="KW-0677">Repeat</keyword>
<sequence>MKKLIDTKAFNDIEVALSNNPNLANEGIPYDDQNTTKAHPLHRICDGVFSGTYTEEDAIQMAKIFLKYGADINGGELKEKNDSPLTAASSLNADQVAIFYMEEGADIHHVGCHGGTALHWASWCGRGKVVEELIKRGAEINKRCIDFKATPLFWAIHGLKHGGSNGLSGTLECVKILIQAGADKNTPNVDGDTVYDMLNDKDEALKELLKV</sequence>
<name>A0A1H0KM74_9SPHI</name>
<dbReference type="OrthoDB" id="407974at2"/>
<dbReference type="RefSeq" id="WP_074612777.1">
    <property type="nucleotide sequence ID" value="NZ_FNGY01000016.1"/>
</dbReference>
<dbReference type="InterPro" id="IPR036770">
    <property type="entry name" value="Ankyrin_rpt-contain_sf"/>
</dbReference>
<reference evidence="5" key="1">
    <citation type="submission" date="2016-10" db="EMBL/GenBank/DDBJ databases">
        <authorList>
            <person name="Varghese N."/>
            <person name="Submissions S."/>
        </authorList>
    </citation>
    <scope>NUCLEOTIDE SEQUENCE [LARGE SCALE GENOMIC DNA]</scope>
    <source>
        <strain evidence="5">DSM 19110</strain>
    </source>
</reference>
<dbReference type="PROSITE" id="PS50297">
    <property type="entry name" value="ANK_REP_REGION"/>
    <property type="match status" value="1"/>
</dbReference>
<evidence type="ECO:0000256" key="2">
    <source>
        <dbReference type="ARBA" id="ARBA00023043"/>
    </source>
</evidence>
<gene>
    <name evidence="4" type="ORF">SAMN05421820_11694</name>
</gene>
<dbReference type="Pfam" id="PF12796">
    <property type="entry name" value="Ank_2"/>
    <property type="match status" value="1"/>
</dbReference>
<accession>A0A1H0KM74</accession>
<feature type="repeat" description="ANK" evidence="3">
    <location>
        <begin position="113"/>
        <end position="145"/>
    </location>
</feature>
<proteinExistence type="predicted"/>
<dbReference type="Gene3D" id="1.25.40.20">
    <property type="entry name" value="Ankyrin repeat-containing domain"/>
    <property type="match status" value="1"/>
</dbReference>
<dbReference type="PANTHER" id="PTHR24198">
    <property type="entry name" value="ANKYRIN REPEAT AND PROTEIN KINASE DOMAIN-CONTAINING PROTEIN"/>
    <property type="match status" value="1"/>
</dbReference>
<keyword evidence="2 3" id="KW-0040">ANK repeat</keyword>
<evidence type="ECO:0000313" key="5">
    <source>
        <dbReference type="Proteomes" id="UP000183200"/>
    </source>
</evidence>
<dbReference type="SUPFAM" id="SSF48403">
    <property type="entry name" value="Ankyrin repeat"/>
    <property type="match status" value="1"/>
</dbReference>
<organism evidence="4 5">
    <name type="scientific">Pedobacter steynii</name>
    <dbReference type="NCBI Taxonomy" id="430522"/>
    <lineage>
        <taxon>Bacteria</taxon>
        <taxon>Pseudomonadati</taxon>
        <taxon>Bacteroidota</taxon>
        <taxon>Sphingobacteriia</taxon>
        <taxon>Sphingobacteriales</taxon>
        <taxon>Sphingobacteriaceae</taxon>
        <taxon>Pedobacter</taxon>
    </lineage>
</organism>
<dbReference type="InterPro" id="IPR002110">
    <property type="entry name" value="Ankyrin_rpt"/>
</dbReference>
<protein>
    <submittedName>
        <fullName evidence="4">Ankyrin repeat-containing protein</fullName>
    </submittedName>
</protein>
<dbReference type="Pfam" id="PF00023">
    <property type="entry name" value="Ank"/>
    <property type="match status" value="1"/>
</dbReference>
<evidence type="ECO:0000256" key="3">
    <source>
        <dbReference type="PROSITE-ProRule" id="PRU00023"/>
    </source>
</evidence>
<dbReference type="Proteomes" id="UP000183200">
    <property type="component" value="Unassembled WGS sequence"/>
</dbReference>
<keyword evidence="5" id="KW-1185">Reference proteome</keyword>
<dbReference type="AlphaFoldDB" id="A0A1H0KM74"/>
<evidence type="ECO:0000313" key="4">
    <source>
        <dbReference type="EMBL" id="SDO56903.1"/>
    </source>
</evidence>
<dbReference type="PROSITE" id="PS50088">
    <property type="entry name" value="ANK_REPEAT"/>
    <property type="match status" value="1"/>
</dbReference>
<evidence type="ECO:0000256" key="1">
    <source>
        <dbReference type="ARBA" id="ARBA00022737"/>
    </source>
</evidence>
<dbReference type="PANTHER" id="PTHR24198:SF194">
    <property type="entry name" value="INVERSIN-A"/>
    <property type="match status" value="1"/>
</dbReference>
<dbReference type="EMBL" id="FNGY01000016">
    <property type="protein sequence ID" value="SDO56903.1"/>
    <property type="molecule type" value="Genomic_DNA"/>
</dbReference>
<dbReference type="SMART" id="SM00248">
    <property type="entry name" value="ANK"/>
    <property type="match status" value="4"/>
</dbReference>